<reference evidence="2" key="1">
    <citation type="submission" date="2021-01" db="EMBL/GenBank/DDBJ databases">
        <authorList>
            <person name="Corre E."/>
            <person name="Pelletier E."/>
            <person name="Niang G."/>
            <person name="Scheremetjew M."/>
            <person name="Finn R."/>
            <person name="Kale V."/>
            <person name="Holt S."/>
            <person name="Cochrane G."/>
            <person name="Meng A."/>
            <person name="Brown T."/>
            <person name="Cohen L."/>
        </authorList>
    </citation>
    <scope>NUCLEOTIDE SEQUENCE</scope>
    <source>
        <strain evidence="2">CCMP219</strain>
    </source>
</reference>
<dbReference type="PANTHER" id="PTHR37204">
    <property type="entry name" value="TRANSMEMBRANE PROTEIN"/>
    <property type="match status" value="1"/>
</dbReference>
<dbReference type="EMBL" id="HBEC01036245">
    <property type="protein sequence ID" value="CAD8302954.1"/>
    <property type="molecule type" value="Transcribed_RNA"/>
</dbReference>
<name>A0A7R9VQP7_9CHLO</name>
<accession>A0A7R9VQP7</accession>
<gene>
    <name evidence="2" type="ORF">CEUR00632_LOCUS16832</name>
</gene>
<organism evidence="2">
    <name type="scientific">Chlamydomonas euryale</name>
    <dbReference type="NCBI Taxonomy" id="1486919"/>
    <lineage>
        <taxon>Eukaryota</taxon>
        <taxon>Viridiplantae</taxon>
        <taxon>Chlorophyta</taxon>
        <taxon>core chlorophytes</taxon>
        <taxon>Chlorophyceae</taxon>
        <taxon>CS clade</taxon>
        <taxon>Chlamydomonadales</taxon>
        <taxon>Chlamydomonadaceae</taxon>
        <taxon>Chlamydomonas</taxon>
    </lineage>
</organism>
<feature type="region of interest" description="Disordered" evidence="1">
    <location>
        <begin position="97"/>
        <end position="121"/>
    </location>
</feature>
<proteinExistence type="predicted"/>
<sequence>MAKKFAESGLDTAGIRSMQHLFHSVQARLPWPKRYDDFPGGALPQHAVRLLVLPLDASPSLTAVASVVTRDVRAALPPEASVFCNARSNYHVTVFHTSHPTDQRPSPRAPGGGVAAGGAPSRAPTAAELAEEADVVAACVARVASPRLVLDRVVMAASGTLLLTWVDPTGNVAALRESLHAAFPGACTKQARIIHSSLLRVLSDEQLSSDDVRKVNDVCERWTAKLRGRCVSPPLAWWVNETEFSTIVGDRTLMPLRRVA</sequence>
<dbReference type="PANTHER" id="PTHR37204:SF1">
    <property type="entry name" value="TRANSMEMBRANE PROTEIN"/>
    <property type="match status" value="1"/>
</dbReference>
<protein>
    <submittedName>
        <fullName evidence="2">Uncharacterized protein</fullName>
    </submittedName>
</protein>
<evidence type="ECO:0000256" key="1">
    <source>
        <dbReference type="SAM" id="MobiDB-lite"/>
    </source>
</evidence>
<dbReference type="AlphaFoldDB" id="A0A7R9VQP7"/>
<evidence type="ECO:0000313" key="2">
    <source>
        <dbReference type="EMBL" id="CAD8302954.1"/>
    </source>
</evidence>